<protein>
    <submittedName>
        <fullName evidence="2">PLAC8-domain-containing protein</fullName>
    </submittedName>
</protein>
<dbReference type="AlphaFoldDB" id="A0A6A6GYZ1"/>
<dbReference type="Pfam" id="PF04749">
    <property type="entry name" value="PLAC8"/>
    <property type="match status" value="1"/>
</dbReference>
<evidence type="ECO:0000256" key="1">
    <source>
        <dbReference type="SAM" id="MobiDB-lite"/>
    </source>
</evidence>
<keyword evidence="3" id="KW-1185">Reference proteome</keyword>
<feature type="compositionally biased region" description="Pro residues" evidence="1">
    <location>
        <begin position="137"/>
        <end position="148"/>
    </location>
</feature>
<accession>A0A6A6GYZ1</accession>
<reference evidence="2" key="1">
    <citation type="journal article" date="2020" name="Stud. Mycol.">
        <title>101 Dothideomycetes genomes: a test case for predicting lifestyles and emergence of pathogens.</title>
        <authorList>
            <person name="Haridas S."/>
            <person name="Albert R."/>
            <person name="Binder M."/>
            <person name="Bloem J."/>
            <person name="Labutti K."/>
            <person name="Salamov A."/>
            <person name="Andreopoulos B."/>
            <person name="Baker S."/>
            <person name="Barry K."/>
            <person name="Bills G."/>
            <person name="Bluhm B."/>
            <person name="Cannon C."/>
            <person name="Castanera R."/>
            <person name="Culley D."/>
            <person name="Daum C."/>
            <person name="Ezra D."/>
            <person name="Gonzalez J."/>
            <person name="Henrissat B."/>
            <person name="Kuo A."/>
            <person name="Liang C."/>
            <person name="Lipzen A."/>
            <person name="Lutzoni F."/>
            <person name="Magnuson J."/>
            <person name="Mondo S."/>
            <person name="Nolan M."/>
            <person name="Ohm R."/>
            <person name="Pangilinan J."/>
            <person name="Park H.-J."/>
            <person name="Ramirez L."/>
            <person name="Alfaro M."/>
            <person name="Sun H."/>
            <person name="Tritt A."/>
            <person name="Yoshinaga Y."/>
            <person name="Zwiers L.-H."/>
            <person name="Turgeon B."/>
            <person name="Goodwin S."/>
            <person name="Spatafora J."/>
            <person name="Crous P."/>
            <person name="Grigoriev I."/>
        </authorList>
    </citation>
    <scope>NUCLEOTIDE SEQUENCE</scope>
    <source>
        <strain evidence="2">Tuck. ex Michener</strain>
    </source>
</reference>
<dbReference type="Proteomes" id="UP000800092">
    <property type="component" value="Unassembled WGS sequence"/>
</dbReference>
<feature type="region of interest" description="Disordered" evidence="1">
    <location>
        <begin position="121"/>
        <end position="148"/>
    </location>
</feature>
<name>A0A6A6GYZ1_VIRVR</name>
<evidence type="ECO:0000313" key="3">
    <source>
        <dbReference type="Proteomes" id="UP000800092"/>
    </source>
</evidence>
<dbReference type="PANTHER" id="PTHR15907">
    <property type="entry name" value="DUF614 FAMILY PROTEIN-RELATED"/>
    <property type="match status" value="1"/>
</dbReference>
<dbReference type="InterPro" id="IPR006461">
    <property type="entry name" value="PLAC_motif_containing"/>
</dbReference>
<proteinExistence type="predicted"/>
<organism evidence="2 3">
    <name type="scientific">Viridothelium virens</name>
    <name type="common">Speckled blister lichen</name>
    <name type="synonym">Trypethelium virens</name>
    <dbReference type="NCBI Taxonomy" id="1048519"/>
    <lineage>
        <taxon>Eukaryota</taxon>
        <taxon>Fungi</taxon>
        <taxon>Dikarya</taxon>
        <taxon>Ascomycota</taxon>
        <taxon>Pezizomycotina</taxon>
        <taxon>Dothideomycetes</taxon>
        <taxon>Dothideomycetes incertae sedis</taxon>
        <taxon>Trypetheliales</taxon>
        <taxon>Trypetheliaceae</taxon>
        <taxon>Viridothelium</taxon>
    </lineage>
</organism>
<dbReference type="OrthoDB" id="1045822at2759"/>
<evidence type="ECO:0000313" key="2">
    <source>
        <dbReference type="EMBL" id="KAF2230811.1"/>
    </source>
</evidence>
<dbReference type="NCBIfam" id="TIGR01571">
    <property type="entry name" value="A_thal_Cys_rich"/>
    <property type="match status" value="1"/>
</dbReference>
<gene>
    <name evidence="2" type="ORF">EV356DRAFT_536038</name>
</gene>
<dbReference type="EMBL" id="ML991835">
    <property type="protein sequence ID" value="KAF2230811.1"/>
    <property type="molecule type" value="Genomic_DNA"/>
</dbReference>
<sequence>MAEREFHEKGTACCSPFSTCLLTSFCPCITFGRVRHRMQEGHREKYDTCNGSCWGYCGLMVCGFQWVWQAMNRSEMRAKYHLEGNLCTDLLCACCCHCCDLIQQDKEACYREQERAGLIVDGQPGKAEGMNYQPSYQPGPPPPQPGQY</sequence>